<sequence length="261" mass="29611">MGLEFTRGNGARCPPFLVGGLMIMCLFLLCSWWSLYSDNFELLRQNDNLAAQLKMSHEEQSNCQNQLTQLEIQINAVKEADQEIQLQCQRNIDAYETKLETMKKERKVKSHDYDALKEEMNSLETRLKGEEKKVLDLQKELESKNERVSELERDAAEKTKILNDLEKKLSALDVKGSAQIDLNKPIAKVLEKKLKKNEDAGESARADQNEAQSPLLKSEVVETPTHDENNGAETKVDDAVADDADPREREMLDNANNAETS</sequence>
<evidence type="ECO:0000313" key="4">
    <source>
        <dbReference type="EMBL" id="KAL0279137.1"/>
    </source>
</evidence>
<name>A0AAW2IAH4_9NEOP</name>
<comment type="caution">
    <text evidence="4">The sequence shown here is derived from an EMBL/GenBank/DDBJ whole genome shotgun (WGS) entry which is preliminary data.</text>
</comment>
<keyword evidence="3" id="KW-0472">Membrane</keyword>
<evidence type="ECO:0008006" key="5">
    <source>
        <dbReference type="Google" id="ProtNLM"/>
    </source>
</evidence>
<proteinExistence type="predicted"/>
<feature type="coiled-coil region" evidence="1">
    <location>
        <begin position="60"/>
        <end position="175"/>
    </location>
</feature>
<gene>
    <name evidence="4" type="ORF">PYX00_000751</name>
</gene>
<keyword evidence="3" id="KW-1133">Transmembrane helix</keyword>
<organism evidence="4">
    <name type="scientific">Menopon gallinae</name>
    <name type="common">poultry shaft louse</name>
    <dbReference type="NCBI Taxonomy" id="328185"/>
    <lineage>
        <taxon>Eukaryota</taxon>
        <taxon>Metazoa</taxon>
        <taxon>Ecdysozoa</taxon>
        <taxon>Arthropoda</taxon>
        <taxon>Hexapoda</taxon>
        <taxon>Insecta</taxon>
        <taxon>Pterygota</taxon>
        <taxon>Neoptera</taxon>
        <taxon>Paraneoptera</taxon>
        <taxon>Psocodea</taxon>
        <taxon>Troctomorpha</taxon>
        <taxon>Phthiraptera</taxon>
        <taxon>Amblycera</taxon>
        <taxon>Menoponidae</taxon>
        <taxon>Menopon</taxon>
    </lineage>
</organism>
<evidence type="ECO:0000256" key="1">
    <source>
        <dbReference type="SAM" id="Coils"/>
    </source>
</evidence>
<evidence type="ECO:0000256" key="2">
    <source>
        <dbReference type="SAM" id="MobiDB-lite"/>
    </source>
</evidence>
<feature type="compositionally biased region" description="Basic and acidic residues" evidence="2">
    <location>
        <begin position="195"/>
        <end position="208"/>
    </location>
</feature>
<evidence type="ECO:0000256" key="3">
    <source>
        <dbReference type="SAM" id="Phobius"/>
    </source>
</evidence>
<feature type="transmembrane region" description="Helical" evidence="3">
    <location>
        <begin position="16"/>
        <end position="36"/>
    </location>
</feature>
<protein>
    <recommendedName>
        <fullName evidence="5">Golgi membrane protein 1</fullName>
    </recommendedName>
</protein>
<feature type="region of interest" description="Disordered" evidence="2">
    <location>
        <begin position="195"/>
        <end position="261"/>
    </location>
</feature>
<feature type="compositionally biased region" description="Basic and acidic residues" evidence="2">
    <location>
        <begin position="224"/>
        <end position="252"/>
    </location>
</feature>
<keyword evidence="3" id="KW-0812">Transmembrane</keyword>
<accession>A0AAW2IAH4</accession>
<dbReference type="AlphaFoldDB" id="A0AAW2IAH4"/>
<reference evidence="4" key="1">
    <citation type="journal article" date="2024" name="Gigascience">
        <title>Chromosome-level genome of the poultry shaft louse Menopon gallinae provides insight into the host-switching and adaptive evolution of parasitic lice.</title>
        <authorList>
            <person name="Xu Y."/>
            <person name="Ma L."/>
            <person name="Liu S."/>
            <person name="Liang Y."/>
            <person name="Liu Q."/>
            <person name="He Z."/>
            <person name="Tian L."/>
            <person name="Duan Y."/>
            <person name="Cai W."/>
            <person name="Li H."/>
            <person name="Song F."/>
        </authorList>
    </citation>
    <scope>NUCLEOTIDE SEQUENCE</scope>
    <source>
        <strain evidence="4">Cailab_2023a</strain>
    </source>
</reference>
<keyword evidence="1" id="KW-0175">Coiled coil</keyword>
<dbReference type="EMBL" id="JARGDH010000001">
    <property type="protein sequence ID" value="KAL0279137.1"/>
    <property type="molecule type" value="Genomic_DNA"/>
</dbReference>
<dbReference type="Gene3D" id="1.10.287.1490">
    <property type="match status" value="1"/>
</dbReference>